<reference evidence="2 3" key="1">
    <citation type="submission" date="2018-04" db="EMBL/GenBank/DDBJ databases">
        <title>WGS assembly of Panicum hallii var. hallii HAL2.</title>
        <authorList>
            <person name="Lovell J."/>
            <person name="Jenkins J."/>
            <person name="Lowry D."/>
            <person name="Mamidi S."/>
            <person name="Sreedasyam A."/>
            <person name="Weng X."/>
            <person name="Barry K."/>
            <person name="Bonette J."/>
            <person name="Campitelli B."/>
            <person name="Daum C."/>
            <person name="Gordon S."/>
            <person name="Gould B."/>
            <person name="Lipzen A."/>
            <person name="MacQueen A."/>
            <person name="Palacio-Mejia J."/>
            <person name="Plott C."/>
            <person name="Shakirov E."/>
            <person name="Shu S."/>
            <person name="Yoshinaga Y."/>
            <person name="Zane M."/>
            <person name="Rokhsar D."/>
            <person name="Grimwood J."/>
            <person name="Schmutz J."/>
            <person name="Juenger T."/>
        </authorList>
    </citation>
    <scope>NUCLEOTIDE SEQUENCE [LARGE SCALE GENOMIC DNA]</scope>
    <source>
        <strain evidence="3">cv. HAL2</strain>
    </source>
</reference>
<dbReference type="InterPro" id="IPR011009">
    <property type="entry name" value="Kinase-like_dom_sf"/>
</dbReference>
<dbReference type="AlphaFoldDB" id="A0A2T7E1K4"/>
<dbReference type="Pfam" id="PF01633">
    <property type="entry name" value="Choline_kinase"/>
    <property type="match status" value="1"/>
</dbReference>
<protein>
    <submittedName>
        <fullName evidence="2">Uncharacterized protein</fullName>
    </submittedName>
</protein>
<dbReference type="Gramene" id="PUZ61720">
    <property type="protein sequence ID" value="PUZ61720"/>
    <property type="gene ID" value="GQ55_4G300500"/>
</dbReference>
<dbReference type="PANTHER" id="PTHR22603:SF93">
    <property type="entry name" value="RE24176P"/>
    <property type="match status" value="1"/>
</dbReference>
<sequence length="232" mass="25975">MLRGAGVPIPPQIAACPQQIADSRHQGRRSSSGEVDQTLLDCAHIPDTIDGLTEPTLCGLLDSSLNMELAFATVHPGQEDCKAPAGPITSQTYYDIREMLCEFIVKDVIQPDRMSSNQTTLSTTVHCDSSYDHSVLHHRPLERYRLNTRAEEKNLVSLPTVVRAVLVQQLVQAIVAMIMFMDYEYASFNPVAYDIANHFCEMAADYCSANPHILDYSKYPDIDEQECFVRHI</sequence>
<evidence type="ECO:0000313" key="3">
    <source>
        <dbReference type="Proteomes" id="UP000244336"/>
    </source>
</evidence>
<dbReference type="PANTHER" id="PTHR22603">
    <property type="entry name" value="CHOLINE/ETHANOALAMINE KINASE"/>
    <property type="match status" value="1"/>
</dbReference>
<dbReference type="STRING" id="1504633.A0A2T7E1K4"/>
<dbReference type="GO" id="GO:0005737">
    <property type="term" value="C:cytoplasm"/>
    <property type="evidence" value="ECO:0007669"/>
    <property type="project" value="TreeGrafter"/>
</dbReference>
<dbReference type="GO" id="GO:0004103">
    <property type="term" value="F:choline kinase activity"/>
    <property type="evidence" value="ECO:0007669"/>
    <property type="project" value="TreeGrafter"/>
</dbReference>
<gene>
    <name evidence="2" type="ORF">GQ55_4G300500</name>
</gene>
<dbReference type="Proteomes" id="UP000244336">
    <property type="component" value="Chromosome 4"/>
</dbReference>
<dbReference type="GO" id="GO:0006646">
    <property type="term" value="P:phosphatidylethanolamine biosynthetic process"/>
    <property type="evidence" value="ECO:0007669"/>
    <property type="project" value="TreeGrafter"/>
</dbReference>
<dbReference type="EMBL" id="CM009752">
    <property type="protein sequence ID" value="PUZ61720.1"/>
    <property type="molecule type" value="Genomic_DNA"/>
</dbReference>
<proteinExistence type="inferred from homology"/>
<dbReference type="OrthoDB" id="10267235at2759"/>
<organism evidence="2 3">
    <name type="scientific">Panicum hallii var. hallii</name>
    <dbReference type="NCBI Taxonomy" id="1504633"/>
    <lineage>
        <taxon>Eukaryota</taxon>
        <taxon>Viridiplantae</taxon>
        <taxon>Streptophyta</taxon>
        <taxon>Embryophyta</taxon>
        <taxon>Tracheophyta</taxon>
        <taxon>Spermatophyta</taxon>
        <taxon>Magnoliopsida</taxon>
        <taxon>Liliopsida</taxon>
        <taxon>Poales</taxon>
        <taxon>Poaceae</taxon>
        <taxon>PACMAD clade</taxon>
        <taxon>Panicoideae</taxon>
        <taxon>Panicodae</taxon>
        <taxon>Paniceae</taxon>
        <taxon>Panicinae</taxon>
        <taxon>Panicum</taxon>
        <taxon>Panicum sect. Panicum</taxon>
    </lineage>
</organism>
<dbReference type="SUPFAM" id="SSF56112">
    <property type="entry name" value="Protein kinase-like (PK-like)"/>
    <property type="match status" value="1"/>
</dbReference>
<evidence type="ECO:0000256" key="1">
    <source>
        <dbReference type="ARBA" id="ARBA00038211"/>
    </source>
</evidence>
<evidence type="ECO:0000313" key="2">
    <source>
        <dbReference type="EMBL" id="PUZ61720.1"/>
    </source>
</evidence>
<dbReference type="GO" id="GO:0004305">
    <property type="term" value="F:ethanolamine kinase activity"/>
    <property type="evidence" value="ECO:0007669"/>
    <property type="project" value="TreeGrafter"/>
</dbReference>
<accession>A0A2T7E1K4</accession>
<name>A0A2T7E1K4_9POAL</name>
<keyword evidence="3" id="KW-1185">Reference proteome</keyword>
<comment type="similarity">
    <text evidence="1">Belongs to the choline/ethanolamine kinase family.</text>
</comment>
<dbReference type="Gene3D" id="3.90.1200.10">
    <property type="match status" value="1"/>
</dbReference>